<dbReference type="RefSeq" id="WP_245928784.1">
    <property type="nucleotide sequence ID" value="NZ_PYGA01000008.1"/>
</dbReference>
<evidence type="ECO:0000259" key="3">
    <source>
        <dbReference type="PROSITE" id="PS50977"/>
    </source>
</evidence>
<dbReference type="InterPro" id="IPR009057">
    <property type="entry name" value="Homeodomain-like_sf"/>
</dbReference>
<dbReference type="PANTHER" id="PTHR30055:SF146">
    <property type="entry name" value="HTH-TYPE TRANSCRIPTIONAL DUAL REGULATOR CECR"/>
    <property type="match status" value="1"/>
</dbReference>
<dbReference type="GO" id="GO:0003700">
    <property type="term" value="F:DNA-binding transcription factor activity"/>
    <property type="evidence" value="ECO:0007669"/>
    <property type="project" value="TreeGrafter"/>
</dbReference>
<dbReference type="SUPFAM" id="SSF46689">
    <property type="entry name" value="Homeodomain-like"/>
    <property type="match status" value="1"/>
</dbReference>
<dbReference type="InterPro" id="IPR040611">
    <property type="entry name" value="AlkX_C"/>
</dbReference>
<reference evidence="4 5" key="1">
    <citation type="submission" date="2018-03" db="EMBL/GenBank/DDBJ databases">
        <title>Genomic Encyclopedia of Archaeal and Bacterial Type Strains, Phase II (KMG-II): from individual species to whole genera.</title>
        <authorList>
            <person name="Goeker M."/>
        </authorList>
    </citation>
    <scope>NUCLEOTIDE SEQUENCE [LARGE SCALE GENOMIC DNA]</scope>
    <source>
        <strain evidence="4 5">DSM 45312</strain>
    </source>
</reference>
<dbReference type="PANTHER" id="PTHR30055">
    <property type="entry name" value="HTH-TYPE TRANSCRIPTIONAL REGULATOR RUTR"/>
    <property type="match status" value="1"/>
</dbReference>
<sequence>MRATSQDQGPEAERRPGVRDRLLDAAYTGVVSGQWPRLRMADIAATAGVSRQTLYNEFGTKEGLLQAMVLRQGAAFLDRVKEILDGDACAPARTIADAVEWTLSASHDDPLLRAIITGDDALLPVLTTRSATLHTALSERMAQFLRERAPGLAADDAAAIAEVSLRLTISYLLLPGDPAEAARRVELVVRSMVTAIRSGAV</sequence>
<comment type="caution">
    <text evidence="4">The sequence shown here is derived from an EMBL/GenBank/DDBJ whole genome shotgun (WGS) entry which is preliminary data.</text>
</comment>
<dbReference type="GO" id="GO:0000976">
    <property type="term" value="F:transcription cis-regulatory region binding"/>
    <property type="evidence" value="ECO:0007669"/>
    <property type="project" value="TreeGrafter"/>
</dbReference>
<evidence type="ECO:0000313" key="5">
    <source>
        <dbReference type="Proteomes" id="UP000240542"/>
    </source>
</evidence>
<dbReference type="Pfam" id="PF18556">
    <property type="entry name" value="TetR_C_35"/>
    <property type="match status" value="1"/>
</dbReference>
<dbReference type="InterPro" id="IPR050109">
    <property type="entry name" value="HTH-type_TetR-like_transc_reg"/>
</dbReference>
<dbReference type="AlphaFoldDB" id="A0A2P8DJL3"/>
<dbReference type="EMBL" id="PYGA01000008">
    <property type="protein sequence ID" value="PSK97410.1"/>
    <property type="molecule type" value="Genomic_DNA"/>
</dbReference>
<dbReference type="InterPro" id="IPR001647">
    <property type="entry name" value="HTH_TetR"/>
</dbReference>
<evidence type="ECO:0000313" key="4">
    <source>
        <dbReference type="EMBL" id="PSK97410.1"/>
    </source>
</evidence>
<accession>A0A2P8DJL3</accession>
<protein>
    <submittedName>
        <fullName evidence="4">TetR family transcriptional regulator</fullName>
    </submittedName>
</protein>
<proteinExistence type="predicted"/>
<keyword evidence="1 2" id="KW-0238">DNA-binding</keyword>
<gene>
    <name evidence="4" type="ORF">CLV63_108130</name>
</gene>
<name>A0A2P8DJL3_9ACTN</name>
<organism evidence="4 5">
    <name type="scientific">Murinocardiopsis flavida</name>
    <dbReference type="NCBI Taxonomy" id="645275"/>
    <lineage>
        <taxon>Bacteria</taxon>
        <taxon>Bacillati</taxon>
        <taxon>Actinomycetota</taxon>
        <taxon>Actinomycetes</taxon>
        <taxon>Streptosporangiales</taxon>
        <taxon>Nocardiopsidaceae</taxon>
        <taxon>Murinocardiopsis</taxon>
    </lineage>
</organism>
<feature type="domain" description="HTH tetR-type" evidence="3">
    <location>
        <begin position="16"/>
        <end position="76"/>
    </location>
</feature>
<feature type="DNA-binding region" description="H-T-H motif" evidence="2">
    <location>
        <begin position="39"/>
        <end position="58"/>
    </location>
</feature>
<keyword evidence="5" id="KW-1185">Reference proteome</keyword>
<dbReference type="Proteomes" id="UP000240542">
    <property type="component" value="Unassembled WGS sequence"/>
</dbReference>
<dbReference type="PROSITE" id="PS50977">
    <property type="entry name" value="HTH_TETR_2"/>
    <property type="match status" value="1"/>
</dbReference>
<evidence type="ECO:0000256" key="2">
    <source>
        <dbReference type="PROSITE-ProRule" id="PRU00335"/>
    </source>
</evidence>
<evidence type="ECO:0000256" key="1">
    <source>
        <dbReference type="ARBA" id="ARBA00023125"/>
    </source>
</evidence>
<dbReference type="Gene3D" id="1.10.357.10">
    <property type="entry name" value="Tetracycline Repressor, domain 2"/>
    <property type="match status" value="1"/>
</dbReference>
<dbReference type="Pfam" id="PF00440">
    <property type="entry name" value="TetR_N"/>
    <property type="match status" value="1"/>
</dbReference>